<organism evidence="1 2">
    <name type="scientific">Aldrovandia affinis</name>
    <dbReference type="NCBI Taxonomy" id="143900"/>
    <lineage>
        <taxon>Eukaryota</taxon>
        <taxon>Metazoa</taxon>
        <taxon>Chordata</taxon>
        <taxon>Craniata</taxon>
        <taxon>Vertebrata</taxon>
        <taxon>Euteleostomi</taxon>
        <taxon>Actinopterygii</taxon>
        <taxon>Neopterygii</taxon>
        <taxon>Teleostei</taxon>
        <taxon>Notacanthiformes</taxon>
        <taxon>Halosauridae</taxon>
        <taxon>Aldrovandia</taxon>
    </lineage>
</organism>
<feature type="non-terminal residue" evidence="1">
    <location>
        <position position="57"/>
    </location>
</feature>
<dbReference type="EMBL" id="JAINUG010000040">
    <property type="protein sequence ID" value="KAJ8407153.1"/>
    <property type="molecule type" value="Genomic_DNA"/>
</dbReference>
<keyword evidence="2" id="KW-1185">Reference proteome</keyword>
<accession>A0AAD7SR99</accession>
<reference evidence="1" key="1">
    <citation type="journal article" date="2023" name="Science">
        <title>Genome structures resolve the early diversification of teleost fishes.</title>
        <authorList>
            <person name="Parey E."/>
            <person name="Louis A."/>
            <person name="Montfort J."/>
            <person name="Bouchez O."/>
            <person name="Roques C."/>
            <person name="Iampietro C."/>
            <person name="Lluch J."/>
            <person name="Castinel A."/>
            <person name="Donnadieu C."/>
            <person name="Desvignes T."/>
            <person name="Floi Bucao C."/>
            <person name="Jouanno E."/>
            <person name="Wen M."/>
            <person name="Mejri S."/>
            <person name="Dirks R."/>
            <person name="Jansen H."/>
            <person name="Henkel C."/>
            <person name="Chen W.J."/>
            <person name="Zahm M."/>
            <person name="Cabau C."/>
            <person name="Klopp C."/>
            <person name="Thompson A.W."/>
            <person name="Robinson-Rechavi M."/>
            <person name="Braasch I."/>
            <person name="Lecointre G."/>
            <person name="Bobe J."/>
            <person name="Postlethwait J.H."/>
            <person name="Berthelot C."/>
            <person name="Roest Crollius H."/>
            <person name="Guiguen Y."/>
        </authorList>
    </citation>
    <scope>NUCLEOTIDE SEQUENCE</scope>
    <source>
        <strain evidence="1">NC1722</strain>
    </source>
</reference>
<gene>
    <name evidence="1" type="ORF">AAFF_G00288290</name>
</gene>
<proteinExistence type="predicted"/>
<dbReference type="Proteomes" id="UP001221898">
    <property type="component" value="Unassembled WGS sequence"/>
</dbReference>
<sequence length="57" mass="6687">MLIREMGMTRMPTSMSATASERRKKLVAFCSFFSSDTAKMTRMFPPMVRKMMMRISR</sequence>
<protein>
    <submittedName>
        <fullName evidence="1">Uncharacterized protein</fullName>
    </submittedName>
</protein>
<comment type="caution">
    <text evidence="1">The sequence shown here is derived from an EMBL/GenBank/DDBJ whole genome shotgun (WGS) entry which is preliminary data.</text>
</comment>
<evidence type="ECO:0000313" key="2">
    <source>
        <dbReference type="Proteomes" id="UP001221898"/>
    </source>
</evidence>
<dbReference type="AlphaFoldDB" id="A0AAD7SR99"/>
<name>A0AAD7SR99_9TELE</name>
<evidence type="ECO:0000313" key="1">
    <source>
        <dbReference type="EMBL" id="KAJ8407153.1"/>
    </source>
</evidence>